<protein>
    <submittedName>
        <fullName evidence="8">TonB-dependent receptor</fullName>
    </submittedName>
</protein>
<evidence type="ECO:0000313" key="8">
    <source>
        <dbReference type="EMBL" id="HER96631.1"/>
    </source>
</evidence>
<evidence type="ECO:0000256" key="3">
    <source>
        <dbReference type="ARBA" id="ARBA00023237"/>
    </source>
</evidence>
<dbReference type="PANTHER" id="PTHR40980">
    <property type="entry name" value="PLUG DOMAIN-CONTAINING PROTEIN"/>
    <property type="match status" value="1"/>
</dbReference>
<dbReference type="InterPro" id="IPR000531">
    <property type="entry name" value="Beta-barrel_TonB"/>
</dbReference>
<evidence type="ECO:0000256" key="2">
    <source>
        <dbReference type="ARBA" id="ARBA00023136"/>
    </source>
</evidence>
<keyword evidence="3" id="KW-0998">Cell outer membrane</keyword>
<comment type="subcellular location">
    <subcellularLocation>
        <location evidence="1 4">Cell outer membrane</location>
    </subcellularLocation>
</comment>
<proteinExistence type="inferred from homology"/>
<feature type="domain" description="TonB-dependent receptor-like beta-barrel" evidence="6">
    <location>
        <begin position="468"/>
        <end position="967"/>
    </location>
</feature>
<dbReference type="Gene3D" id="2.60.40.1120">
    <property type="entry name" value="Carboxypeptidase-like, regulatory domain"/>
    <property type="match status" value="1"/>
</dbReference>
<evidence type="ECO:0000256" key="5">
    <source>
        <dbReference type="SAM" id="SignalP"/>
    </source>
</evidence>
<dbReference type="SUPFAM" id="SSF49464">
    <property type="entry name" value="Carboxypeptidase regulatory domain-like"/>
    <property type="match status" value="1"/>
</dbReference>
<feature type="signal peptide" evidence="5">
    <location>
        <begin position="1"/>
        <end position="23"/>
    </location>
</feature>
<dbReference type="SUPFAM" id="SSF56935">
    <property type="entry name" value="Porins"/>
    <property type="match status" value="1"/>
</dbReference>
<organism evidence="8">
    <name type="scientific">Rhodothermus marinus</name>
    <name type="common">Rhodothermus obamensis</name>
    <dbReference type="NCBI Taxonomy" id="29549"/>
    <lineage>
        <taxon>Bacteria</taxon>
        <taxon>Pseudomonadati</taxon>
        <taxon>Rhodothermota</taxon>
        <taxon>Rhodothermia</taxon>
        <taxon>Rhodothermales</taxon>
        <taxon>Rhodothermaceae</taxon>
        <taxon>Rhodothermus</taxon>
    </lineage>
</organism>
<dbReference type="Gene3D" id="2.170.130.10">
    <property type="entry name" value="TonB-dependent receptor, plug domain"/>
    <property type="match status" value="1"/>
</dbReference>
<comment type="caution">
    <text evidence="8">The sequence shown here is derived from an EMBL/GenBank/DDBJ whole genome shotgun (WGS) entry which is preliminary data.</text>
</comment>
<dbReference type="InterPro" id="IPR012910">
    <property type="entry name" value="Plug_dom"/>
</dbReference>
<feature type="domain" description="TonB-dependent receptor plug" evidence="7">
    <location>
        <begin position="131"/>
        <end position="232"/>
    </location>
</feature>
<comment type="similarity">
    <text evidence="4">Belongs to the TonB-dependent receptor family.</text>
</comment>
<dbReference type="EMBL" id="DSGB01000006">
    <property type="protein sequence ID" value="HER96631.1"/>
    <property type="molecule type" value="Genomic_DNA"/>
</dbReference>
<evidence type="ECO:0000259" key="7">
    <source>
        <dbReference type="Pfam" id="PF07715"/>
    </source>
</evidence>
<evidence type="ECO:0000259" key="6">
    <source>
        <dbReference type="Pfam" id="PF00593"/>
    </source>
</evidence>
<dbReference type="NCBIfam" id="TIGR01782">
    <property type="entry name" value="TonB-Xanth-Caul"/>
    <property type="match status" value="1"/>
</dbReference>
<feature type="chain" id="PRO_5030624352" evidence="5">
    <location>
        <begin position="24"/>
        <end position="1004"/>
    </location>
</feature>
<dbReference type="Gene3D" id="2.40.170.20">
    <property type="entry name" value="TonB-dependent receptor, beta-barrel domain"/>
    <property type="match status" value="1"/>
</dbReference>
<accession>A0A7V2B1N3</accession>
<keyword evidence="4" id="KW-0798">TonB box</keyword>
<keyword evidence="2 4" id="KW-0472">Membrane</keyword>
<dbReference type="InterPro" id="IPR008969">
    <property type="entry name" value="CarboxyPept-like_regulatory"/>
</dbReference>
<dbReference type="Pfam" id="PF00593">
    <property type="entry name" value="TonB_dep_Rec_b-barrel"/>
    <property type="match status" value="1"/>
</dbReference>
<reference evidence="8" key="1">
    <citation type="journal article" date="2020" name="mSystems">
        <title>Genome- and Community-Level Interaction Insights into Carbon Utilization and Element Cycling Functions of Hydrothermarchaeota in Hydrothermal Sediment.</title>
        <authorList>
            <person name="Zhou Z."/>
            <person name="Liu Y."/>
            <person name="Xu W."/>
            <person name="Pan J."/>
            <person name="Luo Z.H."/>
            <person name="Li M."/>
        </authorList>
    </citation>
    <scope>NUCLEOTIDE SEQUENCE [LARGE SCALE GENOMIC DNA]</scope>
    <source>
        <strain evidence="8">SpSt-143</strain>
    </source>
</reference>
<dbReference type="AlphaFoldDB" id="A0A7V2B1N3"/>
<dbReference type="PANTHER" id="PTHR40980:SF4">
    <property type="entry name" value="TONB-DEPENDENT RECEPTOR-LIKE BETA-BARREL DOMAIN-CONTAINING PROTEIN"/>
    <property type="match status" value="1"/>
</dbReference>
<keyword evidence="5" id="KW-0732">Signal</keyword>
<dbReference type="Pfam" id="PF13715">
    <property type="entry name" value="CarbopepD_reg_2"/>
    <property type="match status" value="1"/>
</dbReference>
<keyword evidence="8" id="KW-0675">Receptor</keyword>
<evidence type="ECO:0000256" key="1">
    <source>
        <dbReference type="ARBA" id="ARBA00004442"/>
    </source>
</evidence>
<dbReference type="GO" id="GO:0009279">
    <property type="term" value="C:cell outer membrane"/>
    <property type="evidence" value="ECO:0007669"/>
    <property type="project" value="UniProtKB-SubCell"/>
</dbReference>
<dbReference type="Pfam" id="PF07715">
    <property type="entry name" value="Plug"/>
    <property type="match status" value="1"/>
</dbReference>
<sequence>MRVNRMVWFWSCLLLLGALPAWAQGTIYGVVTDSLTGDVLPGANVYLVGTGKGSATDIEGRYRITNIPPGTYTLRVSYLSYQTKNLSVHIQGAETILLDIALVPEAIGGQEVIIVGQALGQIAAINQQLNAHTIVNVVSEERIQELPDANAAEALGRLPGVALQRSGGEANKIVLRGLSDRFATITVDGVRLAATDADARGVDLSTIAQGSLAGIELYKALTPDKDADAIAGSVNLVTKKAPEQRLIRLDTRGAYNELNQAWGQYDLSARYGERFWKQRLGVQFIGGLERRDRSREYYDLAYDMSLASGTDYEISDIELNFRNEIRTRQGLSVLLDLDTPNGGTIRLNNVYNATRRSFVDYYRNYPTEGSEIFYGARDRDQRIYTLTSALRGEQYFGRWQMNWGASYARSQSHYPFDFDIRFTEPSATDAEGNPIAGMGRIPPEELKGPPERIIAYALNNFERAYFYTAFYRGEESRETETSLYLDIARDYALGGGLAGQFKIGAKYRQKSRFRERHELLAPYYNEAFPQYVKTAEGQVVPKNFSGTPFETLQMAGDRLLVTNFLGLHPEDRALFDRFRLYPLLDRDRLRQWWTLNRNGFSDAAGTNPEFERNLEAEALFYDLTERVSAAYVMHTLNLGRRVTLIGGVRVEREHNDYATRYTPKDLSGFPVPQGVMRDTTGRFDETVWLPNVHLTLRPTGFLTVRLAAYKALARPDYNQRLPNFVARKAGTFYPGNSLIVGNPSLRAAQAWNYEVNVALYDSRFGLFSVSAFYKDIRQMYHLIDGVFFDPSGADSLFRTLGINVTNPFQNQGLALTYPYNSTKPTRVWGLEIEHQANFLFLPGLLRHLVLNYNLSFIRSETYIPGTETETYYVHRPPLPPIPRLRYVFVERKHKLERQPELLANVAIGYDYRGFSARLSMFHQGAFNTRFSPDGRDDRMVKGFTRWDLALRQQLRSNLFLLLNVNNLTNVEEGSIVLNRVQDWQLPNDREIYGTTIDLGLRLLL</sequence>
<evidence type="ECO:0000256" key="4">
    <source>
        <dbReference type="RuleBase" id="RU003357"/>
    </source>
</evidence>
<dbReference type="InterPro" id="IPR037066">
    <property type="entry name" value="Plug_dom_sf"/>
</dbReference>
<name>A0A7V2B1N3_RHOMR</name>
<dbReference type="InterPro" id="IPR010104">
    <property type="entry name" value="TonB_rcpt_bac"/>
</dbReference>
<dbReference type="InterPro" id="IPR036942">
    <property type="entry name" value="Beta-barrel_TonB_sf"/>
</dbReference>
<gene>
    <name evidence="8" type="ORF">ENO59_08970</name>
</gene>